<feature type="region of interest" description="Disordered" evidence="1">
    <location>
        <begin position="38"/>
        <end position="60"/>
    </location>
</feature>
<dbReference type="PANTHER" id="PTHR34586">
    <property type="entry name" value="SPERACT/SCAVENGER RECEPTOR DOMAIN-CONTAINING PROTEIN"/>
    <property type="match status" value="1"/>
</dbReference>
<sequence>MNGTEIKLSDTTSFHDLKLGKSLYIALNEDYRTQHKISSSKIQLNSNSKDNQDDHSSGGFNNDNLFSSSSNWNTAIEAIERSIQINAIDSMKSVLYSISNKYQEIGTNSKTNWKLDFIPLLSNHHKSSSGQKVKLELPPTQYYTSLRLFQYISNNHQSLLYKSILNIIKNNNNNDDNQDTTTTTISTPYSKEDKKTILDLFNCLTNYLLITQINSSNNNTNSNSSKIEQDLNCVSEILSFCIDKIIVDYNTTDDKGMILPTLFTITACDLIITLLLINLDLIQQSISGNDDHDNNDKSYQMLTVFLKLVLSFVNNIEKWYNIHKPLLAWSIERIKHLSTTILLSLTNDSDYFKHVYNTFTRILPLFYQKYPITKIQLLNQYIDKIESIESNNNSVQQLDDAYLYCLSIFIILGTLSEKNLNTYISEKKDNMSSILSILTQYQDSEIQLFISKFMEFIFHIKLNIDSNGNFETIDTLLLIIDHPDNLHSTIPESLIQVLSSSIAKYPQILFKKVLSLLKSLPIKQDIAPSDEKIQEINEDDNDYRIENTLSILSKTFQLNPILLDQLDQDVSIDLVNLLIPLLSASHQYRFKASLLLANIDPYLIIDNVLDIMLESFTNNDHKALSGSIDAFVQTFVSTHPNSNPSFVFDTFLQKLLGESDNNNYLIENNHNSNNNPSTIGISSNSNQSNNNNEKLLDIFPKISESINNSDKKFDIWKVVTKVFLIKYYANSKESVFSKALKVILKYIPDDICILIIFPNTLEKFLLQSNLINNNSNSTSESFIFSMLSPILVLRTTINNIYTYLKQQQLDNNNQILVQDIIQQLFIRFSMSSLLPNIRNLCAESIGFFPIKYWIDEMITLYDQQTQLTITNIKNGEIDKSNLTFSRLILSSLVIGYTISPKEIVQLPNATNSITSNIHWFFSLQFQSFKIEPDIQDYIAKIRGSSIDIIALLIRSCLSTSIETITINHIKKVGIPNNLLEIKNNFEIVPMILKSALNNSLVYNGFGQRPILLDILTNVAHLITEQKEATTYSKYISPILIKFYFIREIGNGFKSSLINTLCLVFFKGVDYEPFSEDLYEMAITSMKSNDENLRESGIKIIGILMKSMSSSILSPDRMREIEFILKSFNNHNSGATDKTKESANKILQLFK</sequence>
<proteinExistence type="predicted"/>
<protein>
    <submittedName>
        <fullName evidence="2">Uncharacterized protein</fullName>
    </submittedName>
</protein>
<feature type="compositionally biased region" description="Polar residues" evidence="1">
    <location>
        <begin position="38"/>
        <end position="49"/>
    </location>
</feature>
<organism evidence="2 3">
    <name type="scientific">Polysphondylium violaceum</name>
    <dbReference type="NCBI Taxonomy" id="133409"/>
    <lineage>
        <taxon>Eukaryota</taxon>
        <taxon>Amoebozoa</taxon>
        <taxon>Evosea</taxon>
        <taxon>Eumycetozoa</taxon>
        <taxon>Dictyostelia</taxon>
        <taxon>Dictyosteliales</taxon>
        <taxon>Dictyosteliaceae</taxon>
        <taxon>Polysphondylium</taxon>
    </lineage>
</organism>
<keyword evidence="3" id="KW-1185">Reference proteome</keyword>
<comment type="caution">
    <text evidence="2">The sequence shown here is derived from an EMBL/GenBank/DDBJ whole genome shotgun (WGS) entry which is preliminary data.</text>
</comment>
<dbReference type="AlphaFoldDB" id="A0A8J4UXW5"/>
<dbReference type="Proteomes" id="UP000695562">
    <property type="component" value="Unassembled WGS sequence"/>
</dbReference>
<name>A0A8J4UXW5_9MYCE</name>
<dbReference type="EMBL" id="AJWJ01000421">
    <property type="protein sequence ID" value="KAF2071023.1"/>
    <property type="molecule type" value="Genomic_DNA"/>
</dbReference>
<dbReference type="OrthoDB" id="21548at2759"/>
<dbReference type="InterPro" id="IPR053097">
    <property type="entry name" value="Prespore_vesicle_assoc"/>
</dbReference>
<evidence type="ECO:0000313" key="3">
    <source>
        <dbReference type="Proteomes" id="UP000695562"/>
    </source>
</evidence>
<accession>A0A8J4UXW5</accession>
<reference evidence="2" key="1">
    <citation type="submission" date="2020-01" db="EMBL/GenBank/DDBJ databases">
        <title>Development of genomics and gene disruption for Polysphondylium violaceum indicates a role for the polyketide synthase stlB in stalk morphogenesis.</title>
        <authorList>
            <person name="Narita B."/>
            <person name="Kawabe Y."/>
            <person name="Kin K."/>
            <person name="Saito T."/>
            <person name="Gibbs R."/>
            <person name="Kuspa A."/>
            <person name="Muzny D."/>
            <person name="Queller D."/>
            <person name="Richards S."/>
            <person name="Strassman J."/>
            <person name="Sucgang R."/>
            <person name="Worley K."/>
            <person name="Schaap P."/>
        </authorList>
    </citation>
    <scope>NUCLEOTIDE SEQUENCE</scope>
    <source>
        <strain evidence="2">QSvi11</strain>
    </source>
</reference>
<evidence type="ECO:0000313" key="2">
    <source>
        <dbReference type="EMBL" id="KAF2071023.1"/>
    </source>
</evidence>
<gene>
    <name evidence="2" type="ORF">CYY_007666</name>
</gene>
<evidence type="ECO:0000256" key="1">
    <source>
        <dbReference type="SAM" id="MobiDB-lite"/>
    </source>
</evidence>
<dbReference type="PANTHER" id="PTHR34586:SF3">
    <property type="entry name" value="FOLLISTATIN-LIKE DOMAIN-CONTAINING PROTEIN"/>
    <property type="match status" value="1"/>
</dbReference>